<keyword evidence="1" id="KW-0175">Coiled coil</keyword>
<keyword evidence="2" id="KW-0472">Membrane</keyword>
<evidence type="ECO:0008006" key="5">
    <source>
        <dbReference type="Google" id="ProtNLM"/>
    </source>
</evidence>
<comment type="caution">
    <text evidence="3">The sequence shown here is derived from an EMBL/GenBank/DDBJ whole genome shotgun (WGS) entry which is preliminary data.</text>
</comment>
<dbReference type="PATRIC" id="fig|1339314.3.peg.365"/>
<sequence>MFVFLIIFFDVFVLVVNNLIFVSKINRNGKNGFSLKYIDMKYIRLLLCIVGIVLLAFLVSLYFFQRNRKLMHIKAEKLFTQVLKDEMKKKGEELDLFYSFSGISSDTIPLTISIMTETGSRQYKVDAGKSRKNLSQISRERSLHSVICSEKQLSPMTLSQTWADSLQTRHILARAAIQIVTTDLENNTLYKKSRTVNLSPELKFVVYLGERCEIEVSGFLYYTWWSVCRYHFFPFGMIVGIALCLIVYLIYLFRVKNRLFKIQSERWLLAEKLKRREEKLVELASIRDQYAHQIEVQRSDAREKDILLKDLEQKLKECEDQIADLNKSKEKLVELASIRDQYAQQVEMQRSDAREKDMLLKDLEQKSKAYEGQIAELKKAKELLGTKSLIYKLSPILTFDAYKKILVCNGEIIPLNLQSSTLLLAFLNATDCQLTREEIEKCLSGRSRECLRTAKHRLSKVLQIDPSISIVQHNRDLFQLQLPEIEAL</sequence>
<evidence type="ECO:0000256" key="2">
    <source>
        <dbReference type="SAM" id="Phobius"/>
    </source>
</evidence>
<name>A0A016B2E1_BACFG</name>
<keyword evidence="2" id="KW-1133">Transmembrane helix</keyword>
<feature type="transmembrane region" description="Helical" evidence="2">
    <location>
        <begin position="232"/>
        <end position="253"/>
    </location>
</feature>
<keyword evidence="2" id="KW-0812">Transmembrane</keyword>
<dbReference type="EMBL" id="JGDS01000029">
    <property type="protein sequence ID" value="EXZ75478.1"/>
    <property type="molecule type" value="Genomic_DNA"/>
</dbReference>
<proteinExistence type="predicted"/>
<evidence type="ECO:0000256" key="1">
    <source>
        <dbReference type="SAM" id="Coils"/>
    </source>
</evidence>
<dbReference type="Proteomes" id="UP000020938">
    <property type="component" value="Unassembled WGS sequence"/>
</dbReference>
<organism evidence="3 4">
    <name type="scientific">Bacteroides fragilis str. 3976T8</name>
    <dbReference type="NCBI Taxonomy" id="1339314"/>
    <lineage>
        <taxon>Bacteria</taxon>
        <taxon>Pseudomonadati</taxon>
        <taxon>Bacteroidota</taxon>
        <taxon>Bacteroidia</taxon>
        <taxon>Bacteroidales</taxon>
        <taxon>Bacteroidaceae</taxon>
        <taxon>Bacteroides</taxon>
    </lineage>
</organism>
<feature type="transmembrane region" description="Helical" evidence="2">
    <location>
        <begin position="6"/>
        <end position="22"/>
    </location>
</feature>
<dbReference type="AlphaFoldDB" id="A0A016B2E1"/>
<evidence type="ECO:0000313" key="4">
    <source>
        <dbReference type="Proteomes" id="UP000020938"/>
    </source>
</evidence>
<protein>
    <recommendedName>
        <fullName evidence="5">Transmembrane protein</fullName>
    </recommendedName>
</protein>
<feature type="transmembrane region" description="Helical" evidence="2">
    <location>
        <begin position="42"/>
        <end position="64"/>
    </location>
</feature>
<accession>A0A016B2E1</accession>
<reference evidence="3 4" key="1">
    <citation type="submission" date="2014-02" db="EMBL/GenBank/DDBJ databases">
        <authorList>
            <person name="Sears C."/>
            <person name="Carroll K."/>
            <person name="Sack B.R."/>
            <person name="Qadri F."/>
            <person name="Myers L.L."/>
            <person name="Chung G.-T."/>
            <person name="Escheverria P."/>
            <person name="Fraser C.M."/>
            <person name="Sadzewicz L."/>
            <person name="Shefchek K.A."/>
            <person name="Tallon L."/>
            <person name="Das S.P."/>
            <person name="Daugherty S."/>
            <person name="Mongodin E.F."/>
        </authorList>
    </citation>
    <scope>NUCLEOTIDE SEQUENCE [LARGE SCALE GENOMIC DNA]</scope>
    <source>
        <strain evidence="3 4">3976T8</strain>
    </source>
</reference>
<gene>
    <name evidence="3" type="ORF">M123_0110</name>
</gene>
<feature type="coiled-coil region" evidence="1">
    <location>
        <begin position="301"/>
        <end position="383"/>
    </location>
</feature>
<evidence type="ECO:0000313" key="3">
    <source>
        <dbReference type="EMBL" id="EXZ75478.1"/>
    </source>
</evidence>